<gene>
    <name evidence="1" type="ORF">BJX67DRAFT_51784</name>
</gene>
<name>A0ABR4LUN7_9EURO</name>
<protein>
    <recommendedName>
        <fullName evidence="3">Secreted protein</fullName>
    </recommendedName>
</protein>
<sequence>MQRRSCPSTSLHLPIPLAFAASGEHNLKRWTPKENAGAKGKGTNAVRTPLLVGLMLFFLRCSFLRGNPCLRLVRVANAPRHNFESPGWYRKLTKVHPSL</sequence>
<organism evidence="1 2">
    <name type="scientific">Aspergillus lucknowensis</name>
    <dbReference type="NCBI Taxonomy" id="176173"/>
    <lineage>
        <taxon>Eukaryota</taxon>
        <taxon>Fungi</taxon>
        <taxon>Dikarya</taxon>
        <taxon>Ascomycota</taxon>
        <taxon>Pezizomycotina</taxon>
        <taxon>Eurotiomycetes</taxon>
        <taxon>Eurotiomycetidae</taxon>
        <taxon>Eurotiales</taxon>
        <taxon>Aspergillaceae</taxon>
        <taxon>Aspergillus</taxon>
        <taxon>Aspergillus subgen. Nidulantes</taxon>
    </lineage>
</organism>
<dbReference type="RefSeq" id="XP_070887245.1">
    <property type="nucleotide sequence ID" value="XM_071035108.1"/>
</dbReference>
<keyword evidence="2" id="KW-1185">Reference proteome</keyword>
<dbReference type="EMBL" id="JBFXLQ010000014">
    <property type="protein sequence ID" value="KAL2868266.1"/>
    <property type="molecule type" value="Genomic_DNA"/>
</dbReference>
<comment type="caution">
    <text evidence="1">The sequence shown here is derived from an EMBL/GenBank/DDBJ whole genome shotgun (WGS) entry which is preliminary data.</text>
</comment>
<evidence type="ECO:0000313" key="2">
    <source>
        <dbReference type="Proteomes" id="UP001610432"/>
    </source>
</evidence>
<dbReference type="GeneID" id="98150180"/>
<evidence type="ECO:0008006" key="3">
    <source>
        <dbReference type="Google" id="ProtNLM"/>
    </source>
</evidence>
<reference evidence="1 2" key="1">
    <citation type="submission" date="2024-07" db="EMBL/GenBank/DDBJ databases">
        <title>Section-level genome sequencing and comparative genomics of Aspergillus sections Usti and Cavernicolus.</title>
        <authorList>
            <consortium name="Lawrence Berkeley National Laboratory"/>
            <person name="Nybo J.L."/>
            <person name="Vesth T.C."/>
            <person name="Theobald S."/>
            <person name="Frisvad J.C."/>
            <person name="Larsen T.O."/>
            <person name="Kjaerboelling I."/>
            <person name="Rothschild-Mancinelli K."/>
            <person name="Lyhne E.K."/>
            <person name="Kogle M.E."/>
            <person name="Barry K."/>
            <person name="Clum A."/>
            <person name="Na H."/>
            <person name="Ledsgaard L."/>
            <person name="Lin J."/>
            <person name="Lipzen A."/>
            <person name="Kuo A."/>
            <person name="Riley R."/>
            <person name="Mondo S."/>
            <person name="Labutti K."/>
            <person name="Haridas S."/>
            <person name="Pangalinan J."/>
            <person name="Salamov A.A."/>
            <person name="Simmons B.A."/>
            <person name="Magnuson J.K."/>
            <person name="Chen J."/>
            <person name="Drula E."/>
            <person name="Henrissat B."/>
            <person name="Wiebenga A."/>
            <person name="Lubbers R.J."/>
            <person name="Gomes A.C."/>
            <person name="Macurrencykelacurrency M.R."/>
            <person name="Stajich J."/>
            <person name="Grigoriev I.V."/>
            <person name="Mortensen U.H."/>
            <person name="De Vries R.P."/>
            <person name="Baker S.E."/>
            <person name="Andersen M.R."/>
        </authorList>
    </citation>
    <scope>NUCLEOTIDE SEQUENCE [LARGE SCALE GENOMIC DNA]</scope>
    <source>
        <strain evidence="1 2">CBS 449.75</strain>
    </source>
</reference>
<proteinExistence type="predicted"/>
<evidence type="ECO:0000313" key="1">
    <source>
        <dbReference type="EMBL" id="KAL2868266.1"/>
    </source>
</evidence>
<dbReference type="Proteomes" id="UP001610432">
    <property type="component" value="Unassembled WGS sequence"/>
</dbReference>
<accession>A0ABR4LUN7</accession>